<organism evidence="9 10">
    <name type="scientific">Saguinus oedipus</name>
    <name type="common">Cotton-top tamarin</name>
    <name type="synonym">Oedipomidas oedipus</name>
    <dbReference type="NCBI Taxonomy" id="9490"/>
    <lineage>
        <taxon>Eukaryota</taxon>
        <taxon>Metazoa</taxon>
        <taxon>Chordata</taxon>
        <taxon>Craniata</taxon>
        <taxon>Vertebrata</taxon>
        <taxon>Euteleostomi</taxon>
        <taxon>Mammalia</taxon>
        <taxon>Eutheria</taxon>
        <taxon>Euarchontoglires</taxon>
        <taxon>Primates</taxon>
        <taxon>Haplorrhini</taxon>
        <taxon>Platyrrhini</taxon>
        <taxon>Cebidae</taxon>
        <taxon>Callitrichinae</taxon>
        <taxon>Saguinus</taxon>
    </lineage>
</organism>
<sequence>MSVTEGGIKYPETTEGGRPKLGGLMDPRQGVIERTGRCQTCAGNMTECPGHFGHIELAKPVFHVGFLVKTMKVLHCVCFFCSKLLVDSNNPKIKDILAKSKGQPKKRLTHVYDLCKGKNICEGGEEMDNKFGVEQPEGDEDLTKEKEKILLSPERVHEIFKRISDEECFVLGMEPRYARPEWMIVTVLPVPPLSVRPAVVMQGSARNQDDLTHKLADIVKINNQLRRNEQNGAAAHVIAEDVKLLQFHVATMVDNELPGLPRAMQKSGRPLKSLKQRLKGKEGRVRGNLMGKRVDFSARTVITPDPNLSIDQVGVPRSIAANMTFAEIVTPFNIDRLQELVRRGNSQYPGAKYIIRDNGDRIDLRFHPKPSDLHLQTGYKACHRPGPLSAT</sequence>
<evidence type="ECO:0000256" key="3">
    <source>
        <dbReference type="ARBA" id="ARBA00022679"/>
    </source>
</evidence>
<dbReference type="EC" id="2.7.7.6" evidence="6"/>
<dbReference type="Proteomes" id="UP001266305">
    <property type="component" value="Unassembled WGS sequence"/>
</dbReference>
<evidence type="ECO:0000313" key="10">
    <source>
        <dbReference type="Proteomes" id="UP001266305"/>
    </source>
</evidence>
<gene>
    <name evidence="9" type="primary">POLR2A_3</name>
    <name evidence="9" type="ORF">P7K49_011026</name>
</gene>
<evidence type="ECO:0000256" key="4">
    <source>
        <dbReference type="ARBA" id="ARBA00022695"/>
    </source>
</evidence>
<protein>
    <recommendedName>
        <fullName evidence="6">DNA-directed RNA polymerase subunit</fullName>
        <ecNumber evidence="6">2.7.7.6</ecNumber>
    </recommendedName>
</protein>
<reference evidence="9 10" key="1">
    <citation type="submission" date="2023-05" db="EMBL/GenBank/DDBJ databases">
        <title>B98-5 Cell Line De Novo Hybrid Assembly: An Optical Mapping Approach.</title>
        <authorList>
            <person name="Kananen K."/>
            <person name="Auerbach J.A."/>
            <person name="Kautto E."/>
            <person name="Blachly J.S."/>
        </authorList>
    </citation>
    <scope>NUCLEOTIDE SEQUENCE [LARGE SCALE GENOMIC DNA]</scope>
    <source>
        <strain evidence="9">B95-8</strain>
        <tissue evidence="9">Cell line</tissue>
    </source>
</reference>
<keyword evidence="10" id="KW-1185">Reference proteome</keyword>
<evidence type="ECO:0000256" key="5">
    <source>
        <dbReference type="ARBA" id="ARBA00023163"/>
    </source>
</evidence>
<dbReference type="PANTHER" id="PTHR19376">
    <property type="entry name" value="DNA-DIRECTED RNA POLYMERASE"/>
    <property type="match status" value="1"/>
</dbReference>
<comment type="catalytic activity">
    <reaction evidence="6">
        <text>RNA(n) + a ribonucleoside 5'-triphosphate = RNA(n+1) + diphosphate</text>
        <dbReference type="Rhea" id="RHEA:21248"/>
        <dbReference type="Rhea" id="RHEA-COMP:14527"/>
        <dbReference type="Rhea" id="RHEA-COMP:17342"/>
        <dbReference type="ChEBI" id="CHEBI:33019"/>
        <dbReference type="ChEBI" id="CHEBI:61557"/>
        <dbReference type="ChEBI" id="CHEBI:140395"/>
        <dbReference type="EC" id="2.7.7.6"/>
    </reaction>
</comment>
<dbReference type="InterPro" id="IPR006592">
    <property type="entry name" value="RNA_pol_N"/>
</dbReference>
<dbReference type="EMBL" id="JASSZA010000005">
    <property type="protein sequence ID" value="KAK2111280.1"/>
    <property type="molecule type" value="Genomic_DNA"/>
</dbReference>
<dbReference type="Gene3D" id="2.40.40.20">
    <property type="match status" value="1"/>
</dbReference>
<dbReference type="InterPro" id="IPR045867">
    <property type="entry name" value="DNA-dir_RpoC_beta_prime"/>
</dbReference>
<evidence type="ECO:0000256" key="7">
    <source>
        <dbReference type="SAM" id="MobiDB-lite"/>
    </source>
</evidence>
<feature type="domain" description="RNA polymerase N-terminal" evidence="8">
    <location>
        <begin position="181"/>
        <end position="391"/>
    </location>
</feature>
<evidence type="ECO:0000256" key="2">
    <source>
        <dbReference type="ARBA" id="ARBA00022478"/>
    </source>
</evidence>
<keyword evidence="4 6" id="KW-0548">Nucleotidyltransferase</keyword>
<dbReference type="Gene3D" id="3.30.1490.180">
    <property type="entry name" value="RNA polymerase ii"/>
    <property type="match status" value="1"/>
</dbReference>
<dbReference type="InterPro" id="IPR007080">
    <property type="entry name" value="RNA_pol_Rpb1_1"/>
</dbReference>
<feature type="region of interest" description="Disordered" evidence="7">
    <location>
        <begin position="1"/>
        <end position="25"/>
    </location>
</feature>
<dbReference type="PANTHER" id="PTHR19376:SF37">
    <property type="entry name" value="DNA-DIRECTED RNA POLYMERASE II SUBUNIT RPB1"/>
    <property type="match status" value="1"/>
</dbReference>
<evidence type="ECO:0000256" key="1">
    <source>
        <dbReference type="ARBA" id="ARBA00006460"/>
    </source>
</evidence>
<comment type="caution">
    <text evidence="9">The sequence shown here is derived from an EMBL/GenBank/DDBJ whole genome shotgun (WGS) entry which is preliminary data.</text>
</comment>
<name>A0ABQ9VQ32_SAGOE</name>
<evidence type="ECO:0000313" key="9">
    <source>
        <dbReference type="EMBL" id="KAK2111280.1"/>
    </source>
</evidence>
<keyword evidence="3 6" id="KW-0808">Transferase</keyword>
<evidence type="ECO:0000256" key="6">
    <source>
        <dbReference type="RuleBase" id="RU004279"/>
    </source>
</evidence>
<dbReference type="Gene3D" id="4.10.860.120">
    <property type="entry name" value="RNA polymerase II, clamp domain"/>
    <property type="match status" value="2"/>
</dbReference>
<keyword evidence="5 6" id="KW-0804">Transcription</keyword>
<keyword evidence="2 6" id="KW-0240">DNA-directed RNA polymerase</keyword>
<dbReference type="InterPro" id="IPR000722">
    <property type="entry name" value="RNA_pol_asu"/>
</dbReference>
<comment type="similarity">
    <text evidence="1 6">Belongs to the RNA polymerase beta' chain family.</text>
</comment>
<evidence type="ECO:0000259" key="8">
    <source>
        <dbReference type="SMART" id="SM00663"/>
    </source>
</evidence>
<proteinExistence type="inferred from homology"/>
<dbReference type="InterPro" id="IPR044893">
    <property type="entry name" value="RNA_pol_Rpb1_clamp_domain"/>
</dbReference>
<dbReference type="Pfam" id="PF04997">
    <property type="entry name" value="RNA_pol_Rpb1_1"/>
    <property type="match status" value="1"/>
</dbReference>
<dbReference type="GO" id="GO:0000428">
    <property type="term" value="C:DNA-directed RNA polymerase complex"/>
    <property type="evidence" value="ECO:0007669"/>
    <property type="project" value="UniProtKB-KW"/>
</dbReference>
<comment type="function">
    <text evidence="6">DNA-dependent RNA polymerase catalyzes the transcription of DNA into RNA using the four ribonucleoside triphosphates as substrates.</text>
</comment>
<dbReference type="SUPFAM" id="SSF64484">
    <property type="entry name" value="beta and beta-prime subunits of DNA dependent RNA-polymerase"/>
    <property type="match status" value="1"/>
</dbReference>
<accession>A0ABQ9VQ32</accession>
<dbReference type="Pfam" id="PF00623">
    <property type="entry name" value="RNA_pol_Rpb1_2"/>
    <property type="match status" value="1"/>
</dbReference>
<dbReference type="SMART" id="SM00663">
    <property type="entry name" value="RPOLA_N"/>
    <property type="match status" value="1"/>
</dbReference>